<proteinExistence type="inferred from homology"/>
<evidence type="ECO:0000313" key="8">
    <source>
        <dbReference type="EMBL" id="KKT38774.1"/>
    </source>
</evidence>
<evidence type="ECO:0000256" key="2">
    <source>
        <dbReference type="ARBA" id="ARBA00022618"/>
    </source>
</evidence>
<keyword evidence="1 5" id="KW-1003">Cell membrane</keyword>
<comment type="similarity">
    <text evidence="5 6">Belongs to the FtsA/MreB family.</text>
</comment>
<dbReference type="GO" id="GO:0032153">
    <property type="term" value="C:cell division site"/>
    <property type="evidence" value="ECO:0007669"/>
    <property type="project" value="UniProtKB-UniRule"/>
</dbReference>
<dbReference type="SMART" id="SM00842">
    <property type="entry name" value="FtsA"/>
    <property type="match status" value="1"/>
</dbReference>
<dbReference type="PIRSF" id="PIRSF003101">
    <property type="entry name" value="FtsA"/>
    <property type="match status" value="1"/>
</dbReference>
<name>A0A0G1JTH4_9BACT</name>
<dbReference type="Gene3D" id="3.30.420.40">
    <property type="match status" value="2"/>
</dbReference>
<dbReference type="GO" id="GO:0043093">
    <property type="term" value="P:FtsZ-dependent cytokinesis"/>
    <property type="evidence" value="ECO:0007669"/>
    <property type="project" value="UniProtKB-UniRule"/>
</dbReference>
<dbReference type="CDD" id="cd24048">
    <property type="entry name" value="ASKHA_NBD_FtsA"/>
    <property type="match status" value="1"/>
</dbReference>
<evidence type="ECO:0000256" key="3">
    <source>
        <dbReference type="ARBA" id="ARBA00023136"/>
    </source>
</evidence>
<dbReference type="PANTHER" id="PTHR32432">
    <property type="entry name" value="CELL DIVISION PROTEIN FTSA-RELATED"/>
    <property type="match status" value="1"/>
</dbReference>
<comment type="caution">
    <text evidence="8">The sequence shown here is derived from an EMBL/GenBank/DDBJ whole genome shotgun (WGS) entry which is preliminary data.</text>
</comment>
<comment type="subcellular location">
    <subcellularLocation>
        <location evidence="5">Cell membrane</location>
        <topology evidence="5">Peripheral membrane protein</topology>
        <orientation evidence="5">Cytoplasmic side</orientation>
    </subcellularLocation>
    <text evidence="5">Localizes to the Z ring in an FtsZ-dependent manner. Targeted to the membrane through a conserved C-terminal amphipathic helix.</text>
</comment>
<dbReference type="PANTHER" id="PTHR32432:SF4">
    <property type="entry name" value="CELL DIVISION PROTEIN FTSA"/>
    <property type="match status" value="1"/>
</dbReference>
<accession>A0A0G1JTH4</accession>
<reference evidence="8 9" key="1">
    <citation type="journal article" date="2015" name="Nature">
        <title>rRNA introns, odd ribosomes, and small enigmatic genomes across a large radiation of phyla.</title>
        <authorList>
            <person name="Brown C.T."/>
            <person name="Hug L.A."/>
            <person name="Thomas B.C."/>
            <person name="Sharon I."/>
            <person name="Castelle C.J."/>
            <person name="Singh A."/>
            <person name="Wilkins M.J."/>
            <person name="Williams K.H."/>
            <person name="Banfield J.F."/>
        </authorList>
    </citation>
    <scope>NUCLEOTIDE SEQUENCE [LARGE SCALE GENOMIC DNA]</scope>
</reference>
<gene>
    <name evidence="5" type="primary">ftsA</name>
    <name evidence="8" type="ORF">UW22_C0006G0040</name>
</gene>
<comment type="function">
    <text evidence="5 6">Cell division protein that is involved in the assembly of the Z ring. May serve as a membrane anchor for the Z ring.</text>
</comment>
<protein>
    <recommendedName>
        <fullName evidence="5 6">Cell division protein FtsA</fullName>
    </recommendedName>
</protein>
<evidence type="ECO:0000256" key="1">
    <source>
        <dbReference type="ARBA" id="ARBA00022475"/>
    </source>
</evidence>
<evidence type="ECO:0000256" key="6">
    <source>
        <dbReference type="PIRNR" id="PIRNR003101"/>
    </source>
</evidence>
<dbReference type="InterPro" id="IPR003494">
    <property type="entry name" value="SHS2_FtsA"/>
</dbReference>
<evidence type="ECO:0000256" key="4">
    <source>
        <dbReference type="ARBA" id="ARBA00023306"/>
    </source>
</evidence>
<dbReference type="Proteomes" id="UP000034617">
    <property type="component" value="Unassembled WGS sequence"/>
</dbReference>
<keyword evidence="3 5" id="KW-0472">Membrane</keyword>
<dbReference type="Pfam" id="PF02491">
    <property type="entry name" value="SHS2_FTSA"/>
    <property type="match status" value="1"/>
</dbReference>
<evidence type="ECO:0000313" key="9">
    <source>
        <dbReference type="Proteomes" id="UP000034617"/>
    </source>
</evidence>
<dbReference type="Pfam" id="PF14450">
    <property type="entry name" value="FtsA"/>
    <property type="match status" value="1"/>
</dbReference>
<dbReference type="GO" id="GO:0009898">
    <property type="term" value="C:cytoplasmic side of plasma membrane"/>
    <property type="evidence" value="ECO:0007669"/>
    <property type="project" value="UniProtKB-UniRule"/>
</dbReference>
<dbReference type="SUPFAM" id="SSF53067">
    <property type="entry name" value="Actin-like ATPase domain"/>
    <property type="match status" value="2"/>
</dbReference>
<keyword evidence="2 5" id="KW-0132">Cell division</keyword>
<dbReference type="HAMAP" id="MF_02033">
    <property type="entry name" value="FtsA"/>
    <property type="match status" value="1"/>
</dbReference>
<dbReference type="InterPro" id="IPR043129">
    <property type="entry name" value="ATPase_NBD"/>
</dbReference>
<evidence type="ECO:0000259" key="7">
    <source>
        <dbReference type="SMART" id="SM00842"/>
    </source>
</evidence>
<evidence type="ECO:0000256" key="5">
    <source>
        <dbReference type="HAMAP-Rule" id="MF_02033"/>
    </source>
</evidence>
<keyword evidence="4 5" id="KW-0131">Cell cycle</keyword>
<feature type="domain" description="SHS2" evidence="7">
    <location>
        <begin position="7"/>
        <end position="195"/>
    </location>
</feature>
<dbReference type="InterPro" id="IPR020823">
    <property type="entry name" value="Cell_div_FtsA"/>
</dbReference>
<dbReference type="InterPro" id="IPR050696">
    <property type="entry name" value="FtsA/MreB"/>
</dbReference>
<dbReference type="NCBIfam" id="TIGR01174">
    <property type="entry name" value="ftsA"/>
    <property type="match status" value="1"/>
</dbReference>
<dbReference type="PATRIC" id="fig|1618447.3.peg.269"/>
<sequence>MARDRIISGIDIGTSKITTLVASVEEDGELRIIGVATTTSHGIRKGQIVNIEEATSAISDSLEAAERMAGTSVGKTFLSVGGAHIASLNSHGVVAVAEPDREITPNDVKRVIDAAKAISLPSSRDILHVVPRGFIVDGQEGIVDPVNMTGVRLEVETHMITGGSIAIRNLLKCIEDLGVEVGGLVFAGLAAAYASLSDTEKELGVVLVDVGGGTTDIAIYVDGALSYSSVIPIGAINITKDIAAGLRISLESAEKIKLALGNVPKTVALPEEASGFGETAFVKTSAVEGGKAKTDSKDEIDLSALHLTEELRTISRKTLVEGIIKPRLNEIFSMVGMEIKKSGFGGMTPSGIVLTGGGALTAGAVESARRNLAMPVHIGMPHNITGLVDEIMTPAYAVSFGLLLYGVKSDKDEGPLFGGFGKISDKIQIKGIAGKVIDLVKSFLP</sequence>
<dbReference type="AlphaFoldDB" id="A0A0G1JTH4"/>
<comment type="subunit">
    <text evidence="5">Self-interacts. Interacts with FtsZ.</text>
</comment>
<organism evidence="8 9">
    <name type="scientific">Candidatus Gottesmanbacteria bacterium GW2011_GWB1_44_11c</name>
    <dbReference type="NCBI Taxonomy" id="1618447"/>
    <lineage>
        <taxon>Bacteria</taxon>
        <taxon>Candidatus Gottesmaniibacteriota</taxon>
    </lineage>
</organism>
<dbReference type="Gene3D" id="3.30.1490.110">
    <property type="match status" value="1"/>
</dbReference>
<dbReference type="EMBL" id="LCHM01000006">
    <property type="protein sequence ID" value="KKT38774.1"/>
    <property type="molecule type" value="Genomic_DNA"/>
</dbReference>